<dbReference type="EMBL" id="FLRD01000308">
    <property type="protein sequence ID" value="SBT52555.1"/>
    <property type="molecule type" value="Genomic_DNA"/>
</dbReference>
<reference evidence="3 4" key="2">
    <citation type="submission" date="2016-05" db="EMBL/GenBank/DDBJ databases">
        <authorList>
            <person name="Naeem Raeece"/>
        </authorList>
    </citation>
    <scope>NUCLEOTIDE SEQUENCE [LARGE SCALE GENOMIC DNA]</scope>
</reference>
<evidence type="ECO:0000313" key="4">
    <source>
        <dbReference type="Proteomes" id="UP000078555"/>
    </source>
</evidence>
<evidence type="ECO:0000313" key="2">
    <source>
        <dbReference type="EMBL" id="SBT55588.1"/>
    </source>
</evidence>
<reference evidence="1" key="1">
    <citation type="submission" date="2016-05" db="EMBL/GenBank/DDBJ databases">
        <authorList>
            <person name="Lavstsen T."/>
            <person name="Jespersen J.S."/>
        </authorList>
    </citation>
    <scope>NUCLEOTIDE SEQUENCE [LARGE SCALE GENOMIC DNA]</scope>
</reference>
<sequence length="269" mass="31715">MIETKYDVINSFTEYKNALESSEENMFRELGHCDGFKAKCDQYGDKNCVSTCQVVYKYLSLLKDHPKSTYMDKGCKYLYYWLNNISKNNSHSALSYYKALLQGYEDVLGDDEFNDYINHDNKEIFDKLIDLFELYDKLNNLKDEKLPPKDKDCIYIMDFVTSYEKNLEVCLNGNDIDFCNQLEKFKQDYEKKLTQLTCPDNVPKFLQSTKAFSPFTPLGTRLLGRIGMQKKVWDNLDQETHQYTHMSEQFNKNSENRNYHIAYNYAEGS</sequence>
<name>A0A1A9A8W1_PLAOA</name>
<dbReference type="Proteomes" id="UP000078555">
    <property type="component" value="Unassembled WGS sequence"/>
</dbReference>
<evidence type="ECO:0000313" key="1">
    <source>
        <dbReference type="EMBL" id="SBT52555.1"/>
    </source>
</evidence>
<organism evidence="1 4">
    <name type="scientific">Plasmodium ovale wallikeri</name>
    <dbReference type="NCBI Taxonomy" id="864142"/>
    <lineage>
        <taxon>Eukaryota</taxon>
        <taxon>Sar</taxon>
        <taxon>Alveolata</taxon>
        <taxon>Apicomplexa</taxon>
        <taxon>Aconoidasida</taxon>
        <taxon>Haemosporida</taxon>
        <taxon>Plasmodiidae</taxon>
        <taxon>Plasmodium</taxon>
        <taxon>Plasmodium (Plasmodium)</taxon>
    </lineage>
</organism>
<dbReference type="AlphaFoldDB" id="A0A1A9A8W1"/>
<protein>
    <submittedName>
        <fullName evidence="1">PIR Superfamily Protein</fullName>
    </submittedName>
</protein>
<proteinExistence type="predicted"/>
<gene>
    <name evidence="1" type="ORF">POVWA1_063720</name>
    <name evidence="2" type="ORF">POVWA2_068710</name>
</gene>
<evidence type="ECO:0000313" key="3">
    <source>
        <dbReference type="Proteomes" id="UP000078550"/>
    </source>
</evidence>
<dbReference type="EMBL" id="FLRE01000966">
    <property type="protein sequence ID" value="SBT55588.1"/>
    <property type="molecule type" value="Genomic_DNA"/>
</dbReference>
<dbReference type="Proteomes" id="UP000078550">
    <property type="component" value="Unassembled WGS sequence"/>
</dbReference>
<accession>A0A1A9A8W1</accession>
<keyword evidence="4" id="KW-1185">Reference proteome</keyword>